<feature type="compositionally biased region" description="Low complexity" evidence="1">
    <location>
        <begin position="45"/>
        <end position="64"/>
    </location>
</feature>
<feature type="compositionally biased region" description="Acidic residues" evidence="1">
    <location>
        <begin position="261"/>
        <end position="270"/>
    </location>
</feature>
<reference evidence="2 3" key="1">
    <citation type="journal article" date="2009" name="Science">
        <title>Green evolution and dynamic adaptations revealed by genomes of the marine picoeukaryotes Micromonas.</title>
        <authorList>
            <person name="Worden A.Z."/>
            <person name="Lee J.H."/>
            <person name="Mock T."/>
            <person name="Rouze P."/>
            <person name="Simmons M.P."/>
            <person name="Aerts A.L."/>
            <person name="Allen A.E."/>
            <person name="Cuvelier M.L."/>
            <person name="Derelle E."/>
            <person name="Everett M.V."/>
            <person name="Foulon E."/>
            <person name="Grimwood J."/>
            <person name="Gundlach H."/>
            <person name="Henrissat B."/>
            <person name="Napoli C."/>
            <person name="McDonald S.M."/>
            <person name="Parker M.S."/>
            <person name="Rombauts S."/>
            <person name="Salamov A."/>
            <person name="Von Dassow P."/>
            <person name="Badger J.H."/>
            <person name="Coutinho P.M."/>
            <person name="Demir E."/>
            <person name="Dubchak I."/>
            <person name="Gentemann C."/>
            <person name="Eikrem W."/>
            <person name="Gready J.E."/>
            <person name="John U."/>
            <person name="Lanier W."/>
            <person name="Lindquist E.A."/>
            <person name="Lucas S."/>
            <person name="Mayer K.F."/>
            <person name="Moreau H."/>
            <person name="Not F."/>
            <person name="Otillar R."/>
            <person name="Panaud O."/>
            <person name="Pangilinan J."/>
            <person name="Paulsen I."/>
            <person name="Piegu B."/>
            <person name="Poliakov A."/>
            <person name="Robbens S."/>
            <person name="Schmutz J."/>
            <person name="Toulza E."/>
            <person name="Wyss T."/>
            <person name="Zelensky A."/>
            <person name="Zhou K."/>
            <person name="Armbrust E.V."/>
            <person name="Bhattacharya D."/>
            <person name="Goodenough U.W."/>
            <person name="Van de Peer Y."/>
            <person name="Grigoriev I.V."/>
        </authorList>
    </citation>
    <scope>NUCLEOTIDE SEQUENCE [LARGE SCALE GENOMIC DNA]</scope>
    <source>
        <strain evidence="2 3">CCMP1545</strain>
    </source>
</reference>
<dbReference type="KEGG" id="mpp:MICPUCDRAFT_42823"/>
<dbReference type="RefSeq" id="XP_003063315.1">
    <property type="nucleotide sequence ID" value="XM_003063269.1"/>
</dbReference>
<evidence type="ECO:0000256" key="1">
    <source>
        <dbReference type="SAM" id="MobiDB-lite"/>
    </source>
</evidence>
<feature type="region of interest" description="Disordered" evidence="1">
    <location>
        <begin position="248"/>
        <end position="295"/>
    </location>
</feature>
<feature type="compositionally biased region" description="Basic and acidic residues" evidence="1">
    <location>
        <begin position="83"/>
        <end position="95"/>
    </location>
</feature>
<feature type="compositionally biased region" description="Basic and acidic residues" evidence="1">
    <location>
        <begin position="132"/>
        <end position="168"/>
    </location>
</feature>
<feature type="compositionally biased region" description="Low complexity" evidence="1">
    <location>
        <begin position="1"/>
        <end position="28"/>
    </location>
</feature>
<feature type="compositionally biased region" description="Low complexity" evidence="1">
    <location>
        <begin position="96"/>
        <end position="105"/>
    </location>
</feature>
<dbReference type="EMBL" id="GG663748">
    <property type="protein sequence ID" value="EEH52451.1"/>
    <property type="molecule type" value="Genomic_DNA"/>
</dbReference>
<keyword evidence="3" id="KW-1185">Reference proteome</keyword>
<name>C1N6C6_MICPC</name>
<feature type="region of interest" description="Disordered" evidence="1">
    <location>
        <begin position="1"/>
        <end position="178"/>
    </location>
</feature>
<feature type="compositionally biased region" description="Gly residues" evidence="1">
    <location>
        <begin position="249"/>
        <end position="260"/>
    </location>
</feature>
<dbReference type="AlphaFoldDB" id="C1N6C6"/>
<gene>
    <name evidence="2" type="ORF">MICPUCDRAFT_42823</name>
</gene>
<feature type="region of interest" description="Disordered" evidence="1">
    <location>
        <begin position="308"/>
        <end position="334"/>
    </location>
</feature>
<evidence type="ECO:0000313" key="2">
    <source>
        <dbReference type="EMBL" id="EEH52451.1"/>
    </source>
</evidence>
<dbReference type="GeneID" id="9688948"/>
<feature type="compositionally biased region" description="Basic and acidic residues" evidence="1">
    <location>
        <begin position="271"/>
        <end position="280"/>
    </location>
</feature>
<sequence length="402" mass="43487">MTSCGTAIPPRAARPRAALDGGRARASATGPWRAVATTRPRREPTLSSSTTSSLSLSTSSSTTTTRRRRRGSIATRAAGGGDGRFRDDRERRAAIDRLSPPSSSSADDDADGGDTPSPSRSPAKSKTRPKRFKDAMRQRDDFIESRLRARAEDAANEGEKTGETDPRVAARKRRLERRDAARSDRDAYVVSVIRRELGTPRDIVGGVDGDTRARRFASLAAALKNFSTFEVMTGLVRYYYAHWDEGEASRGGGGGGGGGGGDDDDDDEDESRSAEREGLEVAKSYSEAENEEERRRLLRDAQLRATGIEPGSSFDKSRLSGSFDDDGGDGDGDGDPLTRLAAFIREYFAVDFVETDDGGKEMVVMTSPEFLVFLLVAVILSGRLGHFIVQTYLSGATDPLLR</sequence>
<dbReference type="OrthoDB" id="10669403at2759"/>
<evidence type="ECO:0000313" key="3">
    <source>
        <dbReference type="Proteomes" id="UP000001876"/>
    </source>
</evidence>
<dbReference type="Proteomes" id="UP000001876">
    <property type="component" value="Unassembled WGS sequence"/>
</dbReference>
<organism evidence="3">
    <name type="scientific">Micromonas pusilla (strain CCMP1545)</name>
    <name type="common">Picoplanktonic green alga</name>
    <dbReference type="NCBI Taxonomy" id="564608"/>
    <lineage>
        <taxon>Eukaryota</taxon>
        <taxon>Viridiplantae</taxon>
        <taxon>Chlorophyta</taxon>
        <taxon>Mamiellophyceae</taxon>
        <taxon>Mamiellales</taxon>
        <taxon>Mamiellaceae</taxon>
        <taxon>Micromonas</taxon>
    </lineage>
</organism>
<proteinExistence type="predicted"/>
<feature type="compositionally biased region" description="Acidic residues" evidence="1">
    <location>
        <begin position="323"/>
        <end position="334"/>
    </location>
</feature>
<protein>
    <submittedName>
        <fullName evidence="2">Predicted protein</fullName>
    </submittedName>
</protein>
<accession>C1N6C6</accession>
<dbReference type="OMA" id="MVVMTSP"/>